<dbReference type="eggNOG" id="COG1680">
    <property type="taxonomic scope" value="Bacteria"/>
</dbReference>
<dbReference type="PANTHER" id="PTHR46825">
    <property type="entry name" value="D-ALANYL-D-ALANINE-CARBOXYPEPTIDASE/ENDOPEPTIDASE AMPH"/>
    <property type="match status" value="1"/>
</dbReference>
<proteinExistence type="predicted"/>
<protein>
    <submittedName>
        <fullName evidence="3">Peptidase</fullName>
    </submittedName>
</protein>
<dbReference type="Gene3D" id="3.40.710.10">
    <property type="entry name" value="DD-peptidase/beta-lactamase superfamily"/>
    <property type="match status" value="1"/>
</dbReference>
<dbReference type="AlphaFoldDB" id="A0A066YQV2"/>
<dbReference type="InterPro" id="IPR050491">
    <property type="entry name" value="AmpC-like"/>
</dbReference>
<gene>
    <name evidence="3" type="ORF">KCH_58710</name>
</gene>
<dbReference type="Pfam" id="PF00144">
    <property type="entry name" value="Beta-lactamase"/>
    <property type="match status" value="1"/>
</dbReference>
<dbReference type="SUPFAM" id="SSF56601">
    <property type="entry name" value="beta-lactamase/transpeptidase-like"/>
    <property type="match status" value="1"/>
</dbReference>
<evidence type="ECO:0000256" key="1">
    <source>
        <dbReference type="SAM" id="SignalP"/>
    </source>
</evidence>
<keyword evidence="1" id="KW-0732">Signal</keyword>
<comment type="caution">
    <text evidence="3">The sequence shown here is derived from an EMBL/GenBank/DDBJ whole genome shotgun (WGS) entry which is preliminary data.</text>
</comment>
<dbReference type="RefSeq" id="WP_035867444.1">
    <property type="nucleotide sequence ID" value="NZ_KK853997.1"/>
</dbReference>
<keyword evidence="4" id="KW-1185">Reference proteome</keyword>
<feature type="chain" id="PRO_5001636152" evidence="1">
    <location>
        <begin position="34"/>
        <end position="409"/>
    </location>
</feature>
<dbReference type="HOGENOM" id="CLU_020027_2_3_11"/>
<dbReference type="PANTHER" id="PTHR46825:SF7">
    <property type="entry name" value="D-ALANYL-D-ALANINE CARBOXYPEPTIDASE"/>
    <property type="match status" value="1"/>
</dbReference>
<dbReference type="Proteomes" id="UP000027178">
    <property type="component" value="Unassembled WGS sequence"/>
</dbReference>
<dbReference type="InterPro" id="IPR012338">
    <property type="entry name" value="Beta-lactam/transpept-like"/>
</dbReference>
<reference evidence="3 4" key="1">
    <citation type="submission" date="2014-05" db="EMBL/GenBank/DDBJ databases">
        <title>Draft Genome Sequence of Kitasatospora cheerisanensis KCTC 2395.</title>
        <authorList>
            <person name="Nam D.H."/>
        </authorList>
    </citation>
    <scope>NUCLEOTIDE SEQUENCE [LARGE SCALE GENOMIC DNA]</scope>
    <source>
        <strain evidence="3 4">KCTC 2395</strain>
    </source>
</reference>
<dbReference type="PATRIC" id="fig|1348663.4.peg.5681"/>
<sequence>MNSTVRNRRWATLAVAGAMLAAVVTGTAGSAAAAPAPAAVTATASGAALPPVDREAVRQVVAGYPTADINGVLVRVAGSDGLFETSGGIGDRTTGAAPDPEGRFRIGSISKVFTATVVLQLAAEHRLDVNGTVQQYLPGLLPADFPPVTVGQLLNHTSGLPHGSSGAWGDGTTAWFAAHRLDSWTPEQIVGTLAGQQMIFAPGTGQQYNGFNTFIAGLLIEKVTGHSYAHEVKHRIIQPLHLRDTAVPDRDDPRLADPAAHAYLNVPDADGAGRLVDVTEQSPWPWAEGGLISSAPDLDRFVTALFQGRLLPAAQQELLFTVPEVPNVDNPQCRPGQQQACMSMGLVSTELNGVTLWGKTGSRPGWTSGVFATRDLQRRLVYSFNPTNTQGADMRDILRLADAVIPPAR</sequence>
<evidence type="ECO:0000313" key="3">
    <source>
        <dbReference type="EMBL" id="KDN82364.1"/>
    </source>
</evidence>
<evidence type="ECO:0000259" key="2">
    <source>
        <dbReference type="Pfam" id="PF00144"/>
    </source>
</evidence>
<feature type="signal peptide" evidence="1">
    <location>
        <begin position="1"/>
        <end position="33"/>
    </location>
</feature>
<accession>A0A066YQV2</accession>
<organism evidence="3 4">
    <name type="scientific">Kitasatospora cheerisanensis KCTC 2395</name>
    <dbReference type="NCBI Taxonomy" id="1348663"/>
    <lineage>
        <taxon>Bacteria</taxon>
        <taxon>Bacillati</taxon>
        <taxon>Actinomycetota</taxon>
        <taxon>Actinomycetes</taxon>
        <taxon>Kitasatosporales</taxon>
        <taxon>Streptomycetaceae</taxon>
        <taxon>Kitasatospora</taxon>
    </lineage>
</organism>
<dbReference type="InterPro" id="IPR001466">
    <property type="entry name" value="Beta-lactam-related"/>
</dbReference>
<evidence type="ECO:0000313" key="4">
    <source>
        <dbReference type="Proteomes" id="UP000027178"/>
    </source>
</evidence>
<dbReference type="EMBL" id="JNBY01000112">
    <property type="protein sequence ID" value="KDN82364.1"/>
    <property type="molecule type" value="Genomic_DNA"/>
</dbReference>
<feature type="domain" description="Beta-lactamase-related" evidence="2">
    <location>
        <begin position="58"/>
        <end position="401"/>
    </location>
</feature>
<name>A0A066YQV2_9ACTN</name>